<keyword evidence="3" id="KW-0732">Signal</keyword>
<feature type="chain" id="PRO_5046313020" description="SpaA-like prealbumin fold domain-containing protein" evidence="3">
    <location>
        <begin position="24"/>
        <end position="1087"/>
    </location>
</feature>
<feature type="transmembrane region" description="Helical" evidence="2">
    <location>
        <begin position="1055"/>
        <end position="1077"/>
    </location>
</feature>
<evidence type="ECO:0000256" key="1">
    <source>
        <dbReference type="SAM" id="MobiDB-lite"/>
    </source>
</evidence>
<feature type="domain" description="SpaA-like prealbumin fold" evidence="4">
    <location>
        <begin position="827"/>
        <end position="917"/>
    </location>
</feature>
<organism evidence="5 6">
    <name type="scientific">Cellulomonas alba</name>
    <dbReference type="NCBI Taxonomy" id="3053467"/>
    <lineage>
        <taxon>Bacteria</taxon>
        <taxon>Bacillati</taxon>
        <taxon>Actinomycetota</taxon>
        <taxon>Actinomycetes</taxon>
        <taxon>Micrococcales</taxon>
        <taxon>Cellulomonadaceae</taxon>
        <taxon>Cellulomonas</taxon>
    </lineage>
</organism>
<feature type="domain" description="SpaA-like prealbumin fold" evidence="4">
    <location>
        <begin position="420"/>
        <end position="514"/>
    </location>
</feature>
<feature type="domain" description="SpaA-like prealbumin fold" evidence="4">
    <location>
        <begin position="726"/>
        <end position="820"/>
    </location>
</feature>
<keyword evidence="2" id="KW-1133">Transmembrane helix</keyword>
<feature type="domain" description="SpaA-like prealbumin fold" evidence="4">
    <location>
        <begin position="229"/>
        <end position="321"/>
    </location>
</feature>
<feature type="domain" description="SpaA-like prealbumin fold" evidence="4">
    <location>
        <begin position="137"/>
        <end position="220"/>
    </location>
</feature>
<keyword evidence="6" id="KW-1185">Reference proteome</keyword>
<keyword evidence="2" id="KW-0472">Membrane</keyword>
<evidence type="ECO:0000256" key="3">
    <source>
        <dbReference type="SAM" id="SignalP"/>
    </source>
</evidence>
<feature type="region of interest" description="Disordered" evidence="1">
    <location>
        <begin position="1012"/>
        <end position="1051"/>
    </location>
</feature>
<feature type="domain" description="SpaA-like prealbumin fold" evidence="4">
    <location>
        <begin position="523"/>
        <end position="607"/>
    </location>
</feature>
<evidence type="ECO:0000256" key="2">
    <source>
        <dbReference type="SAM" id="Phobius"/>
    </source>
</evidence>
<keyword evidence="2" id="KW-0812">Transmembrane</keyword>
<gene>
    <name evidence="5" type="ORF">QRT04_15935</name>
</gene>
<reference evidence="5 6" key="1">
    <citation type="submission" date="2023-06" db="EMBL/GenBank/DDBJ databases">
        <title>Cellulomonas sp. MW4 Whole genome sequence.</title>
        <authorList>
            <person name="Park S."/>
        </authorList>
    </citation>
    <scope>NUCLEOTIDE SEQUENCE [LARGE SCALE GENOMIC DNA]</scope>
    <source>
        <strain evidence="5 6">MW4</strain>
    </source>
</reference>
<accession>A0ABT7SJS0</accession>
<name>A0ABT7SJS0_9CELL</name>
<feature type="domain" description="SpaA-like prealbumin fold" evidence="4">
    <location>
        <begin position="926"/>
        <end position="1011"/>
    </location>
</feature>
<dbReference type="Proteomes" id="UP001529338">
    <property type="component" value="Unassembled WGS sequence"/>
</dbReference>
<dbReference type="EMBL" id="JAUCGQ010000003">
    <property type="protein sequence ID" value="MDM7856428.1"/>
    <property type="molecule type" value="Genomic_DNA"/>
</dbReference>
<evidence type="ECO:0000313" key="6">
    <source>
        <dbReference type="Proteomes" id="UP001529338"/>
    </source>
</evidence>
<proteinExistence type="predicted"/>
<protein>
    <recommendedName>
        <fullName evidence="4">SpaA-like prealbumin fold domain-containing protein</fullName>
    </recommendedName>
</protein>
<evidence type="ECO:0000259" key="4">
    <source>
        <dbReference type="Pfam" id="PF19403"/>
    </source>
</evidence>
<feature type="domain" description="SpaA-like prealbumin fold" evidence="4">
    <location>
        <begin position="615"/>
        <end position="687"/>
    </location>
</feature>
<feature type="domain" description="SpaA-like prealbumin fold" evidence="4">
    <location>
        <begin position="328"/>
        <end position="414"/>
    </location>
</feature>
<evidence type="ECO:0000313" key="5">
    <source>
        <dbReference type="EMBL" id="MDM7856428.1"/>
    </source>
</evidence>
<dbReference type="RefSeq" id="WP_289456594.1">
    <property type="nucleotide sequence ID" value="NZ_JAUCGQ010000003.1"/>
</dbReference>
<feature type="compositionally biased region" description="Pro residues" evidence="1">
    <location>
        <begin position="1017"/>
        <end position="1032"/>
    </location>
</feature>
<feature type="domain" description="SpaA-like prealbumin fold" evidence="4">
    <location>
        <begin position="31"/>
        <end position="129"/>
    </location>
</feature>
<feature type="signal peptide" evidence="3">
    <location>
        <begin position="1"/>
        <end position="23"/>
    </location>
</feature>
<dbReference type="Pfam" id="PF19403">
    <property type="entry name" value="SpaA_2"/>
    <property type="match status" value="10"/>
</dbReference>
<dbReference type="InterPro" id="IPR045826">
    <property type="entry name" value="SpaA_PFL_dom_2"/>
</dbReference>
<sequence length="1087" mass="107840">MATLVVGVLVAVLSGVEAAPAAAQVDPNVTGQLSLFKRIENLDTGSSEGRRELWQMHAVNTEDATYTFSGDGLNGFQTRTIPAGSYTISESGGVAGYQFVSWDCGAAGTFTSPTPTITVPANGQLTCTVRNDAVKPRLTLRKVVEGGPANPSSWNLQAQGPTTLHGPTGVSGTVPIGQYTLSEANGPSGYDAGPWVCVGGTQTSSTTVALTLGQDVTCTITNTRAVASPHLLTLRKVVDGGPATTADFTLSASGGGSSVSGVSGSDAVTGVPVPSGTYTLAETPGPGVVGYTASAWTCSAGTVSGSTLTLSDADGDPTCTITNTFVGGTLTLVKEVAGGSLLPIAWTLTASGPATFSGRTGQPAVTGVPVPVGSYTLSEQGPQNYTASPWSCTSGATGPSTVQVTAGADITCTITNTIQGGSLTLLKVVDNAGGGTALPTDFSLRAVDAVNGIIIAGTAGSDAVTAQAVDAGTTWALGEVPVPGYTAGDWTCTGATATNDQVTIPPTTDVVCTVTNTWHGGFLTLTKRVAGSATPPQSWTLTATGDVTVTGRSGTADVTRVPVPVGDYVLSESTVAGYAPSAFDCGGAPLTGATVTVGDGADVVCTVVNTATQPHLSLLKVVDNSGGGTLPVSAWTLAADGPVDVEGASGSAAVTLAPVDPGSYALSETPGTTAGYSAGPWVCLSGGAELPVSGTGDLTIPATAPDGTDFTADVVCTITNTAVAPRLTLVKEVDNHGGGVAQPTAFTLLAIGDTDLAAGTTGTPQVTDVPLRAGEYDLLEIGLPHYTRVGWTCVDGLGATLPLAADTVDLELGEDVTCTVLNRFADAQLTLVKTVDGGPASAGDWTLVASSGAESFGGVSGSAQATRVVTPATFALSEVPGNDVARLGYELVGWDCGSHAVTGASVVLAAGDEVTCTATNRWIGSSLTLTKEVEGGTAAATDWTLTADGPQRLSGATGAPAVTDAVVVPGDYTLAETGPAGYSSLGWTCTGATVSGDVVTIGENADVACTVTNRADPVPPPTPTPTTPPTPTPTDTGGGAPPPQDGVLGATGTDAASAVGVAALALALGVAAVAWAARVRRTRRDTD</sequence>
<comment type="caution">
    <text evidence="5">The sequence shown here is derived from an EMBL/GenBank/DDBJ whole genome shotgun (WGS) entry which is preliminary data.</text>
</comment>